<dbReference type="Proteomes" id="UP000054166">
    <property type="component" value="Unassembled WGS sequence"/>
</dbReference>
<dbReference type="STRING" id="765440.A0A0C3FYV9"/>
<gene>
    <name evidence="2" type="ORF">PILCRDRAFT_2661</name>
</gene>
<organism evidence="2 3">
    <name type="scientific">Piloderma croceum (strain F 1598)</name>
    <dbReference type="NCBI Taxonomy" id="765440"/>
    <lineage>
        <taxon>Eukaryota</taxon>
        <taxon>Fungi</taxon>
        <taxon>Dikarya</taxon>
        <taxon>Basidiomycota</taxon>
        <taxon>Agaricomycotina</taxon>
        <taxon>Agaricomycetes</taxon>
        <taxon>Agaricomycetidae</taxon>
        <taxon>Atheliales</taxon>
        <taxon>Atheliaceae</taxon>
        <taxon>Piloderma</taxon>
    </lineage>
</organism>
<keyword evidence="3" id="KW-1185">Reference proteome</keyword>
<sequence length="332" mass="38422">MPRLIFDPNLSQCPEYDLDIYQAIRAPLVNQDIDHAQAAAILTNIWNGQNTMEKQQWQEQLDQDAAETEARRAEAADLERLRQEEVEKEKEEQRKEEEKKNAVKYAPIPDRDVPTRPPVIASSIATRKLEKGEYVHLWYFTNAGLHDATKSFNVIDEDTLSLVRREDGSTALVPSLSSKESKALVEDQSLSWEDFSIAAPRMIEAMSRARWPNERVQMMVNFWSNLTIHPYRSSGNHLEKSTLLLYQSEQRKLWHQAINSPGHGYDLSRINHDLVKETKDRLYWTERERKDAERDFVSTHSSSNQRRHTSPKLPTILQGQLTSSPTVRFTPT</sequence>
<feature type="region of interest" description="Disordered" evidence="1">
    <location>
        <begin position="293"/>
        <end position="332"/>
    </location>
</feature>
<dbReference type="AlphaFoldDB" id="A0A0C3FYV9"/>
<proteinExistence type="predicted"/>
<reference evidence="3" key="2">
    <citation type="submission" date="2015-01" db="EMBL/GenBank/DDBJ databases">
        <title>Evolutionary Origins and Diversification of the Mycorrhizal Mutualists.</title>
        <authorList>
            <consortium name="DOE Joint Genome Institute"/>
            <consortium name="Mycorrhizal Genomics Consortium"/>
            <person name="Kohler A."/>
            <person name="Kuo A."/>
            <person name="Nagy L.G."/>
            <person name="Floudas D."/>
            <person name="Copeland A."/>
            <person name="Barry K.W."/>
            <person name="Cichocki N."/>
            <person name="Veneault-Fourrey C."/>
            <person name="LaButti K."/>
            <person name="Lindquist E.A."/>
            <person name="Lipzen A."/>
            <person name="Lundell T."/>
            <person name="Morin E."/>
            <person name="Murat C."/>
            <person name="Riley R."/>
            <person name="Ohm R."/>
            <person name="Sun H."/>
            <person name="Tunlid A."/>
            <person name="Henrissat B."/>
            <person name="Grigoriev I.V."/>
            <person name="Hibbett D.S."/>
            <person name="Martin F."/>
        </authorList>
    </citation>
    <scope>NUCLEOTIDE SEQUENCE [LARGE SCALE GENOMIC DNA]</scope>
    <source>
        <strain evidence="3">F 1598</strain>
    </source>
</reference>
<evidence type="ECO:0000313" key="2">
    <source>
        <dbReference type="EMBL" id="KIM89445.1"/>
    </source>
</evidence>
<feature type="region of interest" description="Disordered" evidence="1">
    <location>
        <begin position="57"/>
        <end position="111"/>
    </location>
</feature>
<feature type="compositionally biased region" description="Polar residues" evidence="1">
    <location>
        <begin position="317"/>
        <end position="332"/>
    </location>
</feature>
<dbReference type="EMBL" id="KN832975">
    <property type="protein sequence ID" value="KIM89445.1"/>
    <property type="molecule type" value="Genomic_DNA"/>
</dbReference>
<accession>A0A0C3FYV9</accession>
<evidence type="ECO:0000256" key="1">
    <source>
        <dbReference type="SAM" id="MobiDB-lite"/>
    </source>
</evidence>
<dbReference type="HOGENOM" id="CLU_052398_0_0_1"/>
<name>A0A0C3FYV9_PILCF</name>
<feature type="compositionally biased region" description="Basic and acidic residues" evidence="1">
    <location>
        <begin position="68"/>
        <end position="101"/>
    </location>
</feature>
<dbReference type="OrthoDB" id="2672960at2759"/>
<evidence type="ECO:0000313" key="3">
    <source>
        <dbReference type="Proteomes" id="UP000054166"/>
    </source>
</evidence>
<dbReference type="InParanoid" id="A0A0C3FYV9"/>
<protein>
    <submittedName>
        <fullName evidence="2">Uncharacterized protein</fullName>
    </submittedName>
</protein>
<reference evidence="2 3" key="1">
    <citation type="submission" date="2014-04" db="EMBL/GenBank/DDBJ databases">
        <authorList>
            <consortium name="DOE Joint Genome Institute"/>
            <person name="Kuo A."/>
            <person name="Tarkka M."/>
            <person name="Buscot F."/>
            <person name="Kohler A."/>
            <person name="Nagy L.G."/>
            <person name="Floudas D."/>
            <person name="Copeland A."/>
            <person name="Barry K.W."/>
            <person name="Cichocki N."/>
            <person name="Veneault-Fourrey C."/>
            <person name="LaButti K."/>
            <person name="Lindquist E.A."/>
            <person name="Lipzen A."/>
            <person name="Lundell T."/>
            <person name="Morin E."/>
            <person name="Murat C."/>
            <person name="Sun H."/>
            <person name="Tunlid A."/>
            <person name="Henrissat B."/>
            <person name="Grigoriev I.V."/>
            <person name="Hibbett D.S."/>
            <person name="Martin F."/>
            <person name="Nordberg H.P."/>
            <person name="Cantor M.N."/>
            <person name="Hua S.X."/>
        </authorList>
    </citation>
    <scope>NUCLEOTIDE SEQUENCE [LARGE SCALE GENOMIC DNA]</scope>
    <source>
        <strain evidence="2 3">F 1598</strain>
    </source>
</reference>